<evidence type="ECO:0000313" key="14">
    <source>
        <dbReference type="EMBL" id="WNG50370.1"/>
    </source>
</evidence>
<feature type="binding site" evidence="10">
    <location>
        <position position="286"/>
    </location>
    <ligand>
        <name>Zn(2+)</name>
        <dbReference type="ChEBI" id="CHEBI:29105"/>
    </ligand>
</feature>
<dbReference type="CDD" id="cd01854">
    <property type="entry name" value="YjeQ_EngC"/>
    <property type="match status" value="1"/>
</dbReference>
<keyword evidence="9 10" id="KW-0342">GTP-binding</keyword>
<comment type="cofactor">
    <cofactor evidence="10">
        <name>Zn(2+)</name>
        <dbReference type="ChEBI" id="CHEBI:29105"/>
    </cofactor>
    <text evidence="10">Binds 1 zinc ion per subunit.</text>
</comment>
<dbReference type="PANTHER" id="PTHR32120">
    <property type="entry name" value="SMALL RIBOSOMAL SUBUNIT BIOGENESIS GTPASE RSGA"/>
    <property type="match status" value="1"/>
</dbReference>
<feature type="domain" description="EngC GTPase" evidence="12">
    <location>
        <begin position="105"/>
        <end position="256"/>
    </location>
</feature>
<keyword evidence="6 10" id="KW-0378">Hydrolase</keyword>
<protein>
    <recommendedName>
        <fullName evidence="10">Small ribosomal subunit biogenesis GTPase RsgA</fullName>
        <ecNumber evidence="10">3.6.1.-</ecNumber>
    </recommendedName>
</protein>
<evidence type="ECO:0000256" key="7">
    <source>
        <dbReference type="ARBA" id="ARBA00022833"/>
    </source>
</evidence>
<proteinExistence type="inferred from homology"/>
<dbReference type="Pfam" id="PF03193">
    <property type="entry name" value="RsgA_GTPase"/>
    <property type="match status" value="1"/>
</dbReference>
<dbReference type="PROSITE" id="PS50936">
    <property type="entry name" value="ENGC_GTPASE"/>
    <property type="match status" value="1"/>
</dbReference>
<dbReference type="HAMAP" id="MF_01820">
    <property type="entry name" value="GTPase_RsgA"/>
    <property type="match status" value="1"/>
</dbReference>
<keyword evidence="8 10" id="KW-0694">RNA-binding</keyword>
<feature type="region of interest" description="Disordered" evidence="11">
    <location>
        <begin position="317"/>
        <end position="358"/>
    </location>
</feature>
<evidence type="ECO:0000313" key="15">
    <source>
        <dbReference type="Proteomes" id="UP001611383"/>
    </source>
</evidence>
<dbReference type="Gene3D" id="3.40.50.300">
    <property type="entry name" value="P-loop containing nucleotide triphosphate hydrolases"/>
    <property type="match status" value="1"/>
</dbReference>
<evidence type="ECO:0000256" key="10">
    <source>
        <dbReference type="HAMAP-Rule" id="MF_01820"/>
    </source>
</evidence>
<feature type="binding site" evidence="10">
    <location>
        <begin position="144"/>
        <end position="147"/>
    </location>
    <ligand>
        <name>GTP</name>
        <dbReference type="ChEBI" id="CHEBI:37565"/>
    </ligand>
</feature>
<dbReference type="EC" id="3.6.1.-" evidence="10"/>
<evidence type="ECO:0000256" key="4">
    <source>
        <dbReference type="ARBA" id="ARBA00022730"/>
    </source>
</evidence>
<keyword evidence="2 10" id="KW-0690">Ribosome biogenesis</keyword>
<evidence type="ECO:0000256" key="2">
    <source>
        <dbReference type="ARBA" id="ARBA00022517"/>
    </source>
</evidence>
<feature type="compositionally biased region" description="Basic and acidic residues" evidence="11">
    <location>
        <begin position="329"/>
        <end position="351"/>
    </location>
</feature>
<comment type="function">
    <text evidence="10">One of several proteins that assist in the late maturation steps of the functional core of the 30S ribosomal subunit. Helps release RbfA from mature subunits. May play a role in the assembly of ribosomal proteins into the subunit. Circularly permuted GTPase that catalyzes slow GTP hydrolysis, GTPase activity is stimulated by the 30S ribosomal subunit.</text>
</comment>
<dbReference type="RefSeq" id="WP_395809360.1">
    <property type="nucleotide sequence ID" value="NZ_CP043494.1"/>
</dbReference>
<evidence type="ECO:0000256" key="8">
    <source>
        <dbReference type="ARBA" id="ARBA00022884"/>
    </source>
</evidence>
<feature type="binding site" evidence="10">
    <location>
        <position position="294"/>
    </location>
    <ligand>
        <name>Zn(2+)</name>
        <dbReference type="ChEBI" id="CHEBI:29105"/>
    </ligand>
</feature>
<dbReference type="InterPro" id="IPR027417">
    <property type="entry name" value="P-loop_NTPase"/>
</dbReference>
<keyword evidence="15" id="KW-1185">Reference proteome</keyword>
<evidence type="ECO:0000256" key="3">
    <source>
        <dbReference type="ARBA" id="ARBA00022723"/>
    </source>
</evidence>
<keyword evidence="4 10" id="KW-0699">rRNA-binding</keyword>
<dbReference type="InterPro" id="IPR004881">
    <property type="entry name" value="Ribosome_biogen_GTPase_RsgA"/>
</dbReference>
<name>A0ABY9X4P2_9BACT</name>
<dbReference type="PROSITE" id="PS51721">
    <property type="entry name" value="G_CP"/>
    <property type="match status" value="1"/>
</dbReference>
<evidence type="ECO:0000259" key="13">
    <source>
        <dbReference type="PROSITE" id="PS51721"/>
    </source>
</evidence>
<evidence type="ECO:0000256" key="11">
    <source>
        <dbReference type="SAM" id="MobiDB-lite"/>
    </source>
</evidence>
<feature type="binding site" evidence="10">
    <location>
        <begin position="196"/>
        <end position="204"/>
    </location>
    <ligand>
        <name>GTP</name>
        <dbReference type="ChEBI" id="CHEBI:37565"/>
    </ligand>
</feature>
<gene>
    <name evidence="10 14" type="primary">rsgA</name>
    <name evidence="14" type="ORF">F0U60_44245</name>
</gene>
<keyword evidence="3 10" id="KW-0479">Metal-binding</keyword>
<keyword evidence="5 10" id="KW-0547">Nucleotide-binding</keyword>
<evidence type="ECO:0000256" key="6">
    <source>
        <dbReference type="ARBA" id="ARBA00022801"/>
    </source>
</evidence>
<evidence type="ECO:0000256" key="9">
    <source>
        <dbReference type="ARBA" id="ARBA00023134"/>
    </source>
</evidence>
<feature type="binding site" evidence="10">
    <location>
        <position position="281"/>
    </location>
    <ligand>
        <name>Zn(2+)</name>
        <dbReference type="ChEBI" id="CHEBI:29105"/>
    </ligand>
</feature>
<comment type="similarity">
    <text evidence="10">Belongs to the TRAFAC class YlqF/YawG GTPase family. RsgA subfamily.</text>
</comment>
<reference evidence="14 15" key="1">
    <citation type="submission" date="2019-08" db="EMBL/GenBank/DDBJ databases">
        <title>Archangium and Cystobacter genomes.</title>
        <authorList>
            <person name="Chen I.-C.K."/>
            <person name="Wielgoss S."/>
        </authorList>
    </citation>
    <scope>NUCLEOTIDE SEQUENCE [LARGE SCALE GENOMIC DNA]</scope>
    <source>
        <strain evidence="14 15">Cbm 6</strain>
    </source>
</reference>
<evidence type="ECO:0000259" key="12">
    <source>
        <dbReference type="PROSITE" id="PS50936"/>
    </source>
</evidence>
<feature type="binding site" evidence="10">
    <location>
        <position position="288"/>
    </location>
    <ligand>
        <name>Zn(2+)</name>
        <dbReference type="ChEBI" id="CHEBI:29105"/>
    </ligand>
</feature>
<dbReference type="InterPro" id="IPR010914">
    <property type="entry name" value="RsgA_GTPase_dom"/>
</dbReference>
<sequence length="358" mass="38499">MFSLSNLGFGPDLQSQFELLSDSSLVPARVALEHGSRYLTFTPAGEAEAVLAGRFSFAAEDKPAVGDWVAIQPGQPARIVHLLQRRTCIVRQSAGRRTQAQVIAANVDKVFVVTSPGRDFNPRRVERYLVAVQGGGAEPIVVVNKADLVPDVDSLVAELGAVAPGVPVLAVSALHASGLEGLRVHLHAGCTVAVVGSSGVGKSTLINRLLGAEVLATGEVSEVDEKGQHTTTHRQLLPVPLEEGAQALLVDTPGLRELQLWAQASSLAGVFADIEALAVECRFRDCTHAHEPGCVVREAVARGELDEARLSSLHKLAREQAHQASRQDGLARQEQRRKEKQFGRIGREISRLHPKRRK</sequence>
<organism evidence="14 15">
    <name type="scientific">Archangium minus</name>
    <dbReference type="NCBI Taxonomy" id="83450"/>
    <lineage>
        <taxon>Bacteria</taxon>
        <taxon>Pseudomonadati</taxon>
        <taxon>Myxococcota</taxon>
        <taxon>Myxococcia</taxon>
        <taxon>Myxococcales</taxon>
        <taxon>Cystobacterineae</taxon>
        <taxon>Archangiaceae</taxon>
        <taxon>Archangium</taxon>
    </lineage>
</organism>
<dbReference type="NCBIfam" id="TIGR00157">
    <property type="entry name" value="ribosome small subunit-dependent GTPase A"/>
    <property type="match status" value="1"/>
</dbReference>
<keyword evidence="1 10" id="KW-0963">Cytoplasm</keyword>
<dbReference type="SUPFAM" id="SSF52540">
    <property type="entry name" value="P-loop containing nucleoside triphosphate hydrolases"/>
    <property type="match status" value="1"/>
</dbReference>
<comment type="subcellular location">
    <subcellularLocation>
        <location evidence="10">Cytoplasm</location>
    </subcellularLocation>
</comment>
<dbReference type="Gene3D" id="1.10.40.50">
    <property type="entry name" value="Probable gtpase engc, domain 3"/>
    <property type="match status" value="1"/>
</dbReference>
<accession>A0ABY9X4P2</accession>
<evidence type="ECO:0000256" key="1">
    <source>
        <dbReference type="ARBA" id="ARBA00022490"/>
    </source>
</evidence>
<dbReference type="PANTHER" id="PTHR32120:SF10">
    <property type="entry name" value="SMALL RIBOSOMAL SUBUNIT BIOGENESIS GTPASE RSGA"/>
    <property type="match status" value="1"/>
</dbReference>
<comment type="subunit">
    <text evidence="10">Monomer. Associates with 30S ribosomal subunit, binds 16S rRNA.</text>
</comment>
<dbReference type="EMBL" id="CP043494">
    <property type="protein sequence ID" value="WNG50370.1"/>
    <property type="molecule type" value="Genomic_DNA"/>
</dbReference>
<dbReference type="InterPro" id="IPR030378">
    <property type="entry name" value="G_CP_dom"/>
</dbReference>
<feature type="domain" description="CP-type G" evidence="13">
    <location>
        <begin position="96"/>
        <end position="258"/>
    </location>
</feature>
<evidence type="ECO:0000256" key="5">
    <source>
        <dbReference type="ARBA" id="ARBA00022741"/>
    </source>
</evidence>
<dbReference type="Proteomes" id="UP001611383">
    <property type="component" value="Chromosome"/>
</dbReference>
<keyword evidence="7 10" id="KW-0862">Zinc</keyword>